<proteinExistence type="predicted"/>
<reference evidence="1" key="1">
    <citation type="submission" date="2019-02" db="EMBL/GenBank/DDBJ databases">
        <authorList>
            <person name="Gruber-Vodicka R. H."/>
            <person name="Seah K. B. B."/>
        </authorList>
    </citation>
    <scope>NUCLEOTIDE SEQUENCE</scope>
    <source>
        <strain evidence="1">BECK_BZ106</strain>
    </source>
</reference>
<gene>
    <name evidence="1" type="ORF">BECKFW1821B_GA0114236_11386</name>
</gene>
<evidence type="ECO:0000313" key="1">
    <source>
        <dbReference type="EMBL" id="VFJ68011.1"/>
    </source>
</evidence>
<dbReference type="AlphaFoldDB" id="A0A450TKB1"/>
<sequence length="55" mass="6153">MGEGILVTRHGKEIAEILPLDRKDKAPPSWKTKRTKLTIPGKSLSKLIVEERESA</sequence>
<organism evidence="1">
    <name type="scientific">Candidatus Kentrum sp. FW</name>
    <dbReference type="NCBI Taxonomy" id="2126338"/>
    <lineage>
        <taxon>Bacteria</taxon>
        <taxon>Pseudomonadati</taxon>
        <taxon>Pseudomonadota</taxon>
        <taxon>Gammaproteobacteria</taxon>
        <taxon>Candidatus Kentrum</taxon>
    </lineage>
</organism>
<protein>
    <recommendedName>
        <fullName evidence="2">Antitoxin</fullName>
    </recommendedName>
</protein>
<evidence type="ECO:0008006" key="2">
    <source>
        <dbReference type="Google" id="ProtNLM"/>
    </source>
</evidence>
<name>A0A450TKB1_9GAMM</name>
<accession>A0A450TKB1</accession>
<dbReference type="EMBL" id="CAADFD010000138">
    <property type="protein sequence ID" value="VFJ68011.1"/>
    <property type="molecule type" value="Genomic_DNA"/>
</dbReference>